<evidence type="ECO:0000256" key="1">
    <source>
        <dbReference type="ARBA" id="ARBA00006499"/>
    </source>
</evidence>
<evidence type="ECO:0000259" key="3">
    <source>
        <dbReference type="Pfam" id="PF02230"/>
    </source>
</evidence>
<dbReference type="Gene3D" id="3.40.50.1820">
    <property type="entry name" value="alpha/beta hydrolase"/>
    <property type="match status" value="1"/>
</dbReference>
<dbReference type="Proteomes" id="UP000031843">
    <property type="component" value="Chromosome secondary"/>
</dbReference>
<dbReference type="InterPro" id="IPR029058">
    <property type="entry name" value="AB_hydrolase_fold"/>
</dbReference>
<dbReference type="InterPro" id="IPR050565">
    <property type="entry name" value="LYPA1-2/EST-like"/>
</dbReference>
<evidence type="ECO:0000313" key="5">
    <source>
        <dbReference type="Proteomes" id="UP000031843"/>
    </source>
</evidence>
<feature type="domain" description="Phospholipase/carboxylesterase/thioesterase" evidence="3">
    <location>
        <begin position="17"/>
        <end position="219"/>
    </location>
</feature>
<dbReference type="Pfam" id="PF02230">
    <property type="entry name" value="Abhydrolase_2"/>
    <property type="match status" value="1"/>
</dbReference>
<dbReference type="PANTHER" id="PTHR10655">
    <property type="entry name" value="LYSOPHOSPHOLIPASE-RELATED"/>
    <property type="match status" value="1"/>
</dbReference>
<accession>A0A0C4YM61</accession>
<sequence length="228" mass="24275">MSALLPAIEIETTPSPTWSVIWMHGLGADGSDFVPVVPELGLAYAPGVRFVFPNAPAIPVTCNGGYVMPAWYDIQSLDDARRHADEAGIRVSRDAIRALIARENQRGVPSHRVVLAGFSQGGAVAYTTALTHPEALGGIIALSTYIPAPAMLAAEFSEANRATPIFAGHGTEDDVVAVQLGLLARDTVEKLGCKVEWHTYRMSHSVCLEEIKAIGAWLNARFAAAGKS</sequence>
<dbReference type="STRING" id="68895.RR42_s1536"/>
<organism evidence="4 5">
    <name type="scientific">Cupriavidus basilensis</name>
    <dbReference type="NCBI Taxonomy" id="68895"/>
    <lineage>
        <taxon>Bacteria</taxon>
        <taxon>Pseudomonadati</taxon>
        <taxon>Pseudomonadota</taxon>
        <taxon>Betaproteobacteria</taxon>
        <taxon>Burkholderiales</taxon>
        <taxon>Burkholderiaceae</taxon>
        <taxon>Cupriavidus</taxon>
    </lineage>
</organism>
<reference evidence="4 5" key="1">
    <citation type="journal article" date="2015" name="Genome Announc.">
        <title>Complete Genome Sequence of Cupriavidus basilensis 4G11, Isolated from the Oak Ridge Field Research Center Site.</title>
        <authorList>
            <person name="Ray J."/>
            <person name="Waters R.J."/>
            <person name="Skerker J.M."/>
            <person name="Kuehl J.V."/>
            <person name="Price M.N."/>
            <person name="Huang J."/>
            <person name="Chakraborty R."/>
            <person name="Arkin A.P."/>
            <person name="Deutschbauer A."/>
        </authorList>
    </citation>
    <scope>NUCLEOTIDE SEQUENCE [LARGE SCALE GENOMIC DNA]</scope>
    <source>
        <strain evidence="4">4G11</strain>
    </source>
</reference>
<dbReference type="EMBL" id="CP010537">
    <property type="protein sequence ID" value="AJG23124.1"/>
    <property type="molecule type" value="Genomic_DNA"/>
</dbReference>
<evidence type="ECO:0000256" key="2">
    <source>
        <dbReference type="ARBA" id="ARBA00022801"/>
    </source>
</evidence>
<comment type="similarity">
    <text evidence="1">Belongs to the AB hydrolase superfamily. AB hydrolase 2 family.</text>
</comment>
<dbReference type="KEGG" id="cbw:RR42_s1536"/>
<dbReference type="SUPFAM" id="SSF53474">
    <property type="entry name" value="alpha/beta-Hydrolases"/>
    <property type="match status" value="1"/>
</dbReference>
<gene>
    <name evidence="4" type="ORF">RR42_s1536</name>
</gene>
<protein>
    <submittedName>
        <fullName evidence="4">Putative carboxylesterase</fullName>
    </submittedName>
</protein>
<name>A0A0C4YM61_9BURK</name>
<proteinExistence type="inferred from homology"/>
<dbReference type="InterPro" id="IPR003140">
    <property type="entry name" value="PLipase/COase/thioEstase"/>
</dbReference>
<evidence type="ECO:0000313" key="4">
    <source>
        <dbReference type="EMBL" id="AJG23124.1"/>
    </source>
</evidence>
<dbReference type="RefSeq" id="WP_043354814.1">
    <property type="nucleotide sequence ID" value="NZ_CP010537.1"/>
</dbReference>
<keyword evidence="2" id="KW-0378">Hydrolase</keyword>
<dbReference type="GO" id="GO:0016787">
    <property type="term" value="F:hydrolase activity"/>
    <property type="evidence" value="ECO:0007669"/>
    <property type="project" value="UniProtKB-KW"/>
</dbReference>
<keyword evidence="5" id="KW-1185">Reference proteome</keyword>
<dbReference type="PANTHER" id="PTHR10655:SF17">
    <property type="entry name" value="LYSOPHOSPHOLIPASE-LIKE PROTEIN 1"/>
    <property type="match status" value="1"/>
</dbReference>
<dbReference type="OrthoDB" id="9801763at2"/>
<dbReference type="AlphaFoldDB" id="A0A0C4YM61"/>